<comment type="cofactor">
    <cofactor evidence="1">
        <name>Mn(2+)</name>
        <dbReference type="ChEBI" id="CHEBI:29035"/>
    </cofactor>
</comment>
<dbReference type="SUPFAM" id="SSF81606">
    <property type="entry name" value="PP2C-like"/>
    <property type="match status" value="1"/>
</dbReference>
<dbReference type="RefSeq" id="XP_065670135.1">
    <property type="nucleotide sequence ID" value="XM_065814063.1"/>
</dbReference>
<feature type="domain" description="PPM-type phosphatase" evidence="11">
    <location>
        <begin position="23"/>
        <end position="514"/>
    </location>
</feature>
<dbReference type="InterPro" id="IPR000222">
    <property type="entry name" value="PP2C_BS"/>
</dbReference>
<dbReference type="Proteomes" id="UP001652625">
    <property type="component" value="Chromosome 12"/>
</dbReference>
<dbReference type="SMART" id="SM00331">
    <property type="entry name" value="PP2C_SIG"/>
    <property type="match status" value="1"/>
</dbReference>
<evidence type="ECO:0000313" key="13">
    <source>
        <dbReference type="RefSeq" id="XP_065670135.1"/>
    </source>
</evidence>
<evidence type="ECO:0000259" key="11">
    <source>
        <dbReference type="PROSITE" id="PS51746"/>
    </source>
</evidence>
<reference evidence="13" key="1">
    <citation type="submission" date="2025-08" db="UniProtKB">
        <authorList>
            <consortium name="RefSeq"/>
        </authorList>
    </citation>
    <scope>IDENTIFICATION</scope>
</reference>
<dbReference type="PANTHER" id="PTHR13832:SF803">
    <property type="entry name" value="PROTEIN PHOSPHATASE 1G"/>
    <property type="match status" value="1"/>
</dbReference>
<dbReference type="InterPro" id="IPR036457">
    <property type="entry name" value="PPM-type-like_dom_sf"/>
</dbReference>
<keyword evidence="12" id="KW-1185">Reference proteome</keyword>
<dbReference type="PROSITE" id="PS01032">
    <property type="entry name" value="PPM_1"/>
    <property type="match status" value="1"/>
</dbReference>
<feature type="compositionally biased region" description="Polar residues" evidence="10">
    <location>
        <begin position="221"/>
        <end position="233"/>
    </location>
</feature>
<evidence type="ECO:0000256" key="1">
    <source>
        <dbReference type="ARBA" id="ARBA00001936"/>
    </source>
</evidence>
<keyword evidence="5 9" id="KW-0378">Hydrolase</keyword>
<keyword evidence="6" id="KW-0460">Magnesium</keyword>
<evidence type="ECO:0000256" key="4">
    <source>
        <dbReference type="ARBA" id="ARBA00022723"/>
    </source>
</evidence>
<accession>A0ABM4D764</accession>
<feature type="region of interest" description="Disordered" evidence="10">
    <location>
        <begin position="220"/>
        <end position="239"/>
    </location>
</feature>
<evidence type="ECO:0000256" key="10">
    <source>
        <dbReference type="SAM" id="MobiDB-lite"/>
    </source>
</evidence>
<dbReference type="InterPro" id="IPR015655">
    <property type="entry name" value="PP2C"/>
</dbReference>
<evidence type="ECO:0000313" key="12">
    <source>
        <dbReference type="Proteomes" id="UP001652625"/>
    </source>
</evidence>
<evidence type="ECO:0000256" key="6">
    <source>
        <dbReference type="ARBA" id="ARBA00022842"/>
    </source>
</evidence>
<dbReference type="Pfam" id="PF00481">
    <property type="entry name" value="PP2C"/>
    <property type="match status" value="2"/>
</dbReference>
<dbReference type="InterPro" id="IPR001932">
    <property type="entry name" value="PPM-type_phosphatase-like_dom"/>
</dbReference>
<dbReference type="SMART" id="SM00332">
    <property type="entry name" value="PP2Cc"/>
    <property type="match status" value="1"/>
</dbReference>
<evidence type="ECO:0000256" key="5">
    <source>
        <dbReference type="ARBA" id="ARBA00022801"/>
    </source>
</evidence>
<feature type="compositionally biased region" description="Basic and acidic residues" evidence="10">
    <location>
        <begin position="265"/>
        <end position="276"/>
    </location>
</feature>
<dbReference type="Gene3D" id="3.60.40.10">
    <property type="entry name" value="PPM-type phosphatase domain"/>
    <property type="match status" value="2"/>
</dbReference>
<evidence type="ECO:0000256" key="9">
    <source>
        <dbReference type="RuleBase" id="RU003465"/>
    </source>
</evidence>
<evidence type="ECO:0000256" key="7">
    <source>
        <dbReference type="ARBA" id="ARBA00022912"/>
    </source>
</evidence>
<protein>
    <recommendedName>
        <fullName evidence="3">protein-serine/threonine phosphatase</fullName>
        <ecNumber evidence="3">3.1.3.16</ecNumber>
    </recommendedName>
</protein>
<comment type="similarity">
    <text evidence="2 9">Belongs to the PP2C family.</text>
</comment>
<sequence>MGTYLSSPKTEKISQDMSYPHIDYGVSGMQGWRISMEDAHCCIANLGENEEKYLFGVFDGHGGKEVAEYCAQNISKFLLDTEAYTEGNIKAALKEAFMTIDEAITCDEVIAELKKLGEDSRNDSDDNDEDETEMLLKEANMPLEEVLKKFTNGIKEKLISNGLAHDSENEDESEKQVETANASKKKLFKKLPVNLEIYDVSEEKLNNVVSDEDVVSDEVTNFKNNNNGKASTTSKDDSLLDNADKKTLLGKTAGSSSNVASIEDGSSHIDVNHDEDNGSCQVDNDDKDDIDYDIQNDDDDEDDSDEESEDGSEYNEDDGFQDSEGVQFQQGSEEVGKDSGTTAVVAMLHGNKLYVANAGDSRCVLCRNGKAVEMSIDHKPEDELEKKRIENAGSKITSDGRVNGGLNLSRAIGDHNYKQNKCIPLEEQAITACPDIQELLLSKEDSFMVLACDGIWNVMSSEEVIQFVKKRIDESDEKVKLSTICEELFDKCLAPNTENDGSGCDNMTCIIVRFKHQILENKISQKRANADEQYIPNKKHKK</sequence>
<keyword evidence="4" id="KW-0479">Metal-binding</keyword>
<keyword evidence="7 9" id="KW-0904">Protein phosphatase</keyword>
<proteinExistence type="inferred from homology"/>
<feature type="region of interest" description="Disordered" evidence="10">
    <location>
        <begin position="249"/>
        <end position="323"/>
    </location>
</feature>
<gene>
    <name evidence="13" type="primary">LOC100208679</name>
</gene>
<evidence type="ECO:0000256" key="2">
    <source>
        <dbReference type="ARBA" id="ARBA00006702"/>
    </source>
</evidence>
<organism evidence="12 13">
    <name type="scientific">Hydra vulgaris</name>
    <name type="common">Hydra</name>
    <name type="synonym">Hydra attenuata</name>
    <dbReference type="NCBI Taxonomy" id="6087"/>
    <lineage>
        <taxon>Eukaryota</taxon>
        <taxon>Metazoa</taxon>
        <taxon>Cnidaria</taxon>
        <taxon>Hydrozoa</taxon>
        <taxon>Hydroidolina</taxon>
        <taxon>Anthoathecata</taxon>
        <taxon>Aplanulata</taxon>
        <taxon>Hydridae</taxon>
        <taxon>Hydra</taxon>
    </lineage>
</organism>
<keyword evidence="8" id="KW-0464">Manganese</keyword>
<dbReference type="EC" id="3.1.3.16" evidence="3"/>
<dbReference type="PROSITE" id="PS51746">
    <property type="entry name" value="PPM_2"/>
    <property type="match status" value="1"/>
</dbReference>
<dbReference type="PANTHER" id="PTHR13832">
    <property type="entry name" value="PROTEIN PHOSPHATASE 2C"/>
    <property type="match status" value="1"/>
</dbReference>
<evidence type="ECO:0000256" key="3">
    <source>
        <dbReference type="ARBA" id="ARBA00013081"/>
    </source>
</evidence>
<dbReference type="CDD" id="cd00143">
    <property type="entry name" value="PP2Cc"/>
    <property type="match status" value="2"/>
</dbReference>
<name>A0ABM4D764_HYDVU</name>
<evidence type="ECO:0000256" key="8">
    <source>
        <dbReference type="ARBA" id="ARBA00023211"/>
    </source>
</evidence>
<feature type="compositionally biased region" description="Acidic residues" evidence="10">
    <location>
        <begin position="283"/>
        <end position="321"/>
    </location>
</feature>
<dbReference type="GeneID" id="100208679"/>